<dbReference type="InterPro" id="IPR047137">
    <property type="entry name" value="ORF3"/>
</dbReference>
<protein>
    <submittedName>
        <fullName evidence="2">Putative membrane protein</fullName>
    </submittedName>
</protein>
<gene>
    <name evidence="2" type="ORF">FHS75_001610</name>
</gene>
<dbReference type="EMBL" id="JACBZF010000002">
    <property type="protein sequence ID" value="NYH95291.1"/>
    <property type="molecule type" value="Genomic_DNA"/>
</dbReference>
<keyword evidence="1" id="KW-0812">Transmembrane</keyword>
<organism evidence="2 3">
    <name type="scientific">Novosphingobium marinum</name>
    <dbReference type="NCBI Taxonomy" id="1514948"/>
    <lineage>
        <taxon>Bacteria</taxon>
        <taxon>Pseudomonadati</taxon>
        <taxon>Pseudomonadota</taxon>
        <taxon>Alphaproteobacteria</taxon>
        <taxon>Sphingomonadales</taxon>
        <taxon>Sphingomonadaceae</taxon>
        <taxon>Novosphingobium</taxon>
    </lineage>
</organism>
<reference evidence="2 3" key="1">
    <citation type="submission" date="2020-07" db="EMBL/GenBank/DDBJ databases">
        <title>Genomic Encyclopedia of Type Strains, Phase IV (KMG-IV): sequencing the most valuable type-strain genomes for metagenomic binning, comparative biology and taxonomic classification.</title>
        <authorList>
            <person name="Goeker M."/>
        </authorList>
    </citation>
    <scope>NUCLEOTIDE SEQUENCE [LARGE SCALE GENOMIC DNA]</scope>
    <source>
        <strain evidence="2 3">DSM 29043</strain>
    </source>
</reference>
<dbReference type="PANTHER" id="PTHR33824">
    <property type="entry name" value="POLYKETIDE CYCLASE/DEHYDRASE AND LIPID TRANSPORT SUPERFAMILY PROTEIN"/>
    <property type="match status" value="1"/>
</dbReference>
<dbReference type="InterPro" id="IPR019587">
    <property type="entry name" value="Polyketide_cyclase/dehydratase"/>
</dbReference>
<dbReference type="Gene3D" id="3.30.530.20">
    <property type="match status" value="1"/>
</dbReference>
<comment type="caution">
    <text evidence="2">The sequence shown here is derived from an EMBL/GenBank/DDBJ whole genome shotgun (WGS) entry which is preliminary data.</text>
</comment>
<proteinExistence type="predicted"/>
<dbReference type="Pfam" id="PF10604">
    <property type="entry name" value="Polyketide_cyc2"/>
    <property type="match status" value="1"/>
</dbReference>
<dbReference type="PANTHER" id="PTHR33824:SF7">
    <property type="entry name" value="POLYKETIDE CYCLASE_DEHYDRASE AND LIPID TRANSPORT SUPERFAMILY PROTEIN"/>
    <property type="match status" value="1"/>
</dbReference>
<evidence type="ECO:0000256" key="1">
    <source>
        <dbReference type="SAM" id="Phobius"/>
    </source>
</evidence>
<keyword evidence="1" id="KW-0472">Membrane</keyword>
<evidence type="ECO:0000313" key="2">
    <source>
        <dbReference type="EMBL" id="NYH95291.1"/>
    </source>
</evidence>
<dbReference type="SUPFAM" id="SSF55961">
    <property type="entry name" value="Bet v1-like"/>
    <property type="match status" value="1"/>
</dbReference>
<dbReference type="AlphaFoldDB" id="A0A7Y9XVB9"/>
<dbReference type="RefSeq" id="WP_179407155.1">
    <property type="nucleotide sequence ID" value="NZ_BMGF01000002.1"/>
</dbReference>
<accession>A0A7Y9XVB9</accession>
<keyword evidence="3" id="KW-1185">Reference proteome</keyword>
<dbReference type="Proteomes" id="UP000522081">
    <property type="component" value="Unassembled WGS sequence"/>
</dbReference>
<keyword evidence="1" id="KW-1133">Transmembrane helix</keyword>
<sequence length="219" mass="23816">MHHQSSRGPLAGAAIGIGMLGAVALGGLIAKRKASPRSADDAPGYTARRSFGAYDVVGRTVTIREDRHKLFAFWRDFSNLPDVMENVVSITPRSSDGRAVWKIRAPAGRIVEIETEIAREIEGEVIAWCSVEGSDIETKGRVEFADAPGDRGTRVTLITAYDPPGGAVGKGLAKLWLREPAVQARHDLKRFKALMETGEITTSARTMDETRAAKMENTR</sequence>
<dbReference type="CDD" id="cd07817">
    <property type="entry name" value="SRPBCC_8"/>
    <property type="match status" value="1"/>
</dbReference>
<dbReference type="InterPro" id="IPR023393">
    <property type="entry name" value="START-like_dom_sf"/>
</dbReference>
<name>A0A7Y9XVB9_9SPHN</name>
<evidence type="ECO:0000313" key="3">
    <source>
        <dbReference type="Proteomes" id="UP000522081"/>
    </source>
</evidence>
<feature type="transmembrane region" description="Helical" evidence="1">
    <location>
        <begin position="12"/>
        <end position="30"/>
    </location>
</feature>